<dbReference type="SUPFAM" id="SSF51905">
    <property type="entry name" value="FAD/NAD(P)-binding domain"/>
    <property type="match status" value="1"/>
</dbReference>
<dbReference type="InterPro" id="IPR027477">
    <property type="entry name" value="Succ_DH/fumarate_Rdtase_cat_sf"/>
</dbReference>
<evidence type="ECO:0000313" key="7">
    <source>
        <dbReference type="EMBL" id="CUV65032.1"/>
    </source>
</evidence>
<comment type="cofactor">
    <cofactor evidence="1">
        <name>FAD</name>
        <dbReference type="ChEBI" id="CHEBI:57692"/>
    </cofactor>
</comment>
<dbReference type="SUPFAM" id="SSF46977">
    <property type="entry name" value="Succinate dehydrogenase/fumarate reductase flavoprotein C-terminal domain"/>
    <property type="match status" value="1"/>
</dbReference>
<dbReference type="GO" id="GO:0009055">
    <property type="term" value="F:electron transfer activity"/>
    <property type="evidence" value="ECO:0007669"/>
    <property type="project" value="TreeGrafter"/>
</dbReference>
<evidence type="ECO:0000259" key="5">
    <source>
        <dbReference type="Pfam" id="PF00890"/>
    </source>
</evidence>
<feature type="domain" description="Fumarate reductase/succinate dehydrogenase flavoprotein-like C-terminal" evidence="6">
    <location>
        <begin position="421"/>
        <end position="521"/>
    </location>
</feature>
<dbReference type="Pfam" id="PF00890">
    <property type="entry name" value="FAD_binding_2"/>
    <property type="match status" value="1"/>
</dbReference>
<evidence type="ECO:0000256" key="1">
    <source>
        <dbReference type="ARBA" id="ARBA00001974"/>
    </source>
</evidence>
<dbReference type="Gene3D" id="3.50.50.60">
    <property type="entry name" value="FAD/NAD(P)-binding domain"/>
    <property type="match status" value="1"/>
</dbReference>
<dbReference type="GO" id="GO:0008177">
    <property type="term" value="F:succinate dehydrogenase (quinone) activity"/>
    <property type="evidence" value="ECO:0007669"/>
    <property type="project" value="UniProtKB-EC"/>
</dbReference>
<dbReference type="InterPro" id="IPR015939">
    <property type="entry name" value="Fum_Rdtase/Succ_DH_flav-like_C"/>
</dbReference>
<dbReference type="PRINTS" id="PR00368">
    <property type="entry name" value="FADPNR"/>
</dbReference>
<dbReference type="GO" id="GO:0005886">
    <property type="term" value="C:plasma membrane"/>
    <property type="evidence" value="ECO:0007669"/>
    <property type="project" value="TreeGrafter"/>
</dbReference>
<dbReference type="Gene3D" id="1.20.58.100">
    <property type="entry name" value="Fumarate reductase/succinate dehydrogenase flavoprotein-like, C-terminal domain"/>
    <property type="match status" value="1"/>
</dbReference>
<feature type="domain" description="FAD-dependent oxidoreductase 2 FAD-binding" evidence="5">
    <location>
        <begin position="4"/>
        <end position="367"/>
    </location>
</feature>
<dbReference type="SUPFAM" id="SSF56425">
    <property type="entry name" value="Succinate dehydrogenase/fumarate reductase flavoprotein, catalytic domain"/>
    <property type="match status" value="1"/>
</dbReference>
<dbReference type="PANTHER" id="PTHR11632:SF51">
    <property type="entry name" value="SUCCINATE DEHYDROGENASE [UBIQUINONE] FLAVOPROTEIN SUBUNIT, MITOCHONDRIAL"/>
    <property type="match status" value="1"/>
</dbReference>
<dbReference type="Pfam" id="PF02910">
    <property type="entry name" value="Succ_DH_flav_C"/>
    <property type="match status" value="1"/>
</dbReference>
<dbReference type="EMBL" id="FAXN01000013">
    <property type="protein sequence ID" value="CUV65032.1"/>
    <property type="molecule type" value="Genomic_DNA"/>
</dbReference>
<dbReference type="EC" id="1.3.5.1" evidence="7"/>
<dbReference type="InterPro" id="IPR036188">
    <property type="entry name" value="FAD/NAD-bd_sf"/>
</dbReference>
<sequence>MTTDILVIGSGGAGLSAALKAKELGCNVIVATKTLPTNANTCMAQGGFNASSNDDVQTHIDDTIKASRGIGSPVMIKTMCEKSNAALDWLIALGVPFSLDDNGKLVNRFMGGSTNKRTYYAEDYTGLKILQTLYDTCLKNNITFKENYYLLNLIVDEDSKEVSGATFFDISSGEVQEIRSKSVIIATGGYSGVYHGFTTNGFGSSGNGIASVIRAGGVASDIEFVQFHPTALKKSSILISEAARGEGGYLVNSDGVRFIDELLPRDEVSRAISKEISEKREVFLDVRHLRSEKLSHLLPQELKLCKIHEDLDMATDLIPVKSVAHYTMGGIEVDQKLQTNGLKGCFAVGECSNAHIHGANRLGGNSLLEIISMGMMAGENATNYTPKNTLSQHSQLAKDKAFINAVYNTFTNQINFYEKREFLGKILYHNAGVMRNDMGLKGVLAALRQMQKEFTFMGISDKSKEFNTNLIDFIEFGNTLEVAEMLLVGALHRCESRGAHYREDYPQTNDTFKSHSIFWKEDGVLCAEFKDIK</sequence>
<dbReference type="AlphaFoldDB" id="A0A0S4XM46"/>
<accession>A0A0S4XM46</accession>
<gene>
    <name evidence="7" type="ORF">BN3087_150049</name>
</gene>
<feature type="active site" description="Proton acceptor" evidence="4">
    <location>
        <position position="265"/>
    </location>
</feature>
<evidence type="ECO:0000256" key="2">
    <source>
        <dbReference type="ARBA" id="ARBA00022630"/>
    </source>
</evidence>
<name>A0A0S4XM46_9BACT</name>
<evidence type="ECO:0000256" key="3">
    <source>
        <dbReference type="ARBA" id="ARBA00023002"/>
    </source>
</evidence>
<dbReference type="PIRSF" id="PIRSF000171">
    <property type="entry name" value="SDHA_APRA_LASPO"/>
    <property type="match status" value="1"/>
</dbReference>
<evidence type="ECO:0000256" key="4">
    <source>
        <dbReference type="PIRSR" id="PIRSR000171-1"/>
    </source>
</evidence>
<dbReference type="Gene3D" id="3.90.700.10">
    <property type="entry name" value="Succinate dehydrogenase/fumarate reductase flavoprotein, catalytic domain"/>
    <property type="match status" value="1"/>
</dbReference>
<protein>
    <submittedName>
        <fullName evidence="7">Succinate dehydrogenase/fumarate reductase, flavoprotein subunit</fullName>
        <ecNumber evidence="7">1.3.5.1</ecNumber>
    </submittedName>
</protein>
<proteinExistence type="predicted"/>
<dbReference type="GO" id="GO:0009061">
    <property type="term" value="P:anaerobic respiration"/>
    <property type="evidence" value="ECO:0007669"/>
    <property type="project" value="TreeGrafter"/>
</dbReference>
<dbReference type="InterPro" id="IPR037099">
    <property type="entry name" value="Fum_R/Succ_DH_flav-like_C_sf"/>
</dbReference>
<organism evidence="7">
    <name type="scientific">Sulfurovum sp. enrichment culture clone C5</name>
    <dbReference type="NCBI Taxonomy" id="497650"/>
    <lineage>
        <taxon>Bacteria</taxon>
        <taxon>Pseudomonadati</taxon>
        <taxon>Campylobacterota</taxon>
        <taxon>Epsilonproteobacteria</taxon>
        <taxon>Campylobacterales</taxon>
        <taxon>Sulfurovaceae</taxon>
        <taxon>Sulfurovum</taxon>
        <taxon>environmental samples</taxon>
    </lineage>
</organism>
<dbReference type="InterPro" id="IPR003953">
    <property type="entry name" value="FAD-dep_OxRdtase_2_FAD-bd"/>
</dbReference>
<keyword evidence="2" id="KW-0285">Flavoprotein</keyword>
<keyword evidence="3 7" id="KW-0560">Oxidoreductase</keyword>
<dbReference type="InterPro" id="IPR030664">
    <property type="entry name" value="SdhA/FrdA/AprA"/>
</dbReference>
<dbReference type="GO" id="GO:0050660">
    <property type="term" value="F:flavin adenine dinucleotide binding"/>
    <property type="evidence" value="ECO:0007669"/>
    <property type="project" value="TreeGrafter"/>
</dbReference>
<reference evidence="7" key="1">
    <citation type="submission" date="2015-11" db="EMBL/GenBank/DDBJ databases">
        <authorList>
            <person name="Zhang Y."/>
            <person name="Guo Z."/>
        </authorList>
    </citation>
    <scope>NUCLEOTIDE SEQUENCE</scope>
    <source>
        <strain evidence="7">BN30871</strain>
    </source>
</reference>
<dbReference type="PANTHER" id="PTHR11632">
    <property type="entry name" value="SUCCINATE DEHYDROGENASE 2 FLAVOPROTEIN SUBUNIT"/>
    <property type="match status" value="1"/>
</dbReference>
<evidence type="ECO:0000259" key="6">
    <source>
        <dbReference type="Pfam" id="PF02910"/>
    </source>
</evidence>
<dbReference type="PRINTS" id="PR00411">
    <property type="entry name" value="PNDRDTASEI"/>
</dbReference>